<comment type="similarity">
    <text evidence="1">Belongs to the bacterial ring-hydroxylating dioxygenase alpha subunit family.</text>
</comment>
<dbReference type="RefSeq" id="WP_160551475.1">
    <property type="nucleotide sequence ID" value="NZ_CP047650.1"/>
</dbReference>
<dbReference type="Pfam" id="PF00848">
    <property type="entry name" value="Ring_hydroxyl_A"/>
    <property type="match status" value="1"/>
</dbReference>
<dbReference type="Pfam" id="PF00355">
    <property type="entry name" value="Rieske"/>
    <property type="match status" value="1"/>
</dbReference>
<feature type="domain" description="Rieske" evidence="7">
    <location>
        <begin position="29"/>
        <end position="124"/>
    </location>
</feature>
<dbReference type="InterPro" id="IPR017941">
    <property type="entry name" value="Rieske_2Fe-2S"/>
</dbReference>
<organism evidence="8 9">
    <name type="scientific">Xylophilus rhododendri</name>
    <dbReference type="NCBI Taxonomy" id="2697032"/>
    <lineage>
        <taxon>Bacteria</taxon>
        <taxon>Pseudomonadati</taxon>
        <taxon>Pseudomonadota</taxon>
        <taxon>Betaproteobacteria</taxon>
        <taxon>Burkholderiales</taxon>
        <taxon>Xylophilus</taxon>
    </lineage>
</organism>
<dbReference type="PANTHER" id="PTHR43756">
    <property type="entry name" value="CHOLINE MONOOXYGENASE, CHLOROPLASTIC"/>
    <property type="match status" value="1"/>
</dbReference>
<dbReference type="Proteomes" id="UP000464787">
    <property type="component" value="Chromosome"/>
</dbReference>
<evidence type="ECO:0000256" key="1">
    <source>
        <dbReference type="ARBA" id="ARBA00008751"/>
    </source>
</evidence>
<sequence length="380" mass="43080">MLSRLSPSHYLDADVFAREQTHVFRKLWLFAAFRTALSEPNAFATRELGGLPVLLQNCEGEIRAFENLCPHRQMPLQKEAFGQARMVCPYHGWVFDPEGQVKTIPHEQRLYAYPPEERAGLCLKRYAVRVVGELVFVNLDKNPLPFDEQFTPELQQALADITSHFGAQAIHADLPARYNWKLNYENVLDYNHVPYIHPKTFQPLLREGISDARQGQPAAEAAPAQDGAELPPPPTAGLAAQSFWTRSPIRIEAWPWHGLVERYGEGDLYYNFFLYPNVNFISLGGLTFLLQQFHPVAPDRTEVRFTLCAAREKRRLAGLPAILWGHLKSEVAVLHEDLGHLEALQAALHRDAPRANHGIYEDRLTAVADTYLGLMGEERS</sequence>
<evidence type="ECO:0000256" key="5">
    <source>
        <dbReference type="ARBA" id="ARBA00023004"/>
    </source>
</evidence>
<dbReference type="GO" id="GO:0005506">
    <property type="term" value="F:iron ion binding"/>
    <property type="evidence" value="ECO:0007669"/>
    <property type="project" value="InterPro"/>
</dbReference>
<dbReference type="AlphaFoldDB" id="A0A857J525"/>
<dbReference type="CDD" id="cd03469">
    <property type="entry name" value="Rieske_RO_Alpha_N"/>
    <property type="match status" value="1"/>
</dbReference>
<evidence type="ECO:0000256" key="4">
    <source>
        <dbReference type="ARBA" id="ARBA00023002"/>
    </source>
</evidence>
<protein>
    <submittedName>
        <fullName evidence="8">Rieske 2Fe-2S domain-containing protein</fullName>
    </submittedName>
</protein>
<gene>
    <name evidence="8" type="ORF">GT347_08100</name>
</gene>
<keyword evidence="9" id="KW-1185">Reference proteome</keyword>
<keyword evidence="4" id="KW-0560">Oxidoreductase</keyword>
<dbReference type="CDD" id="cd00680">
    <property type="entry name" value="RHO_alpha_C"/>
    <property type="match status" value="1"/>
</dbReference>
<dbReference type="InterPro" id="IPR015879">
    <property type="entry name" value="Ring_hydroxy_dOase_asu_C_dom"/>
</dbReference>
<evidence type="ECO:0000256" key="3">
    <source>
        <dbReference type="ARBA" id="ARBA00022723"/>
    </source>
</evidence>
<keyword evidence="6" id="KW-0411">Iron-sulfur</keyword>
<dbReference type="PROSITE" id="PS51296">
    <property type="entry name" value="RIESKE"/>
    <property type="match status" value="1"/>
</dbReference>
<keyword evidence="3" id="KW-0479">Metal-binding</keyword>
<proteinExistence type="inferred from homology"/>
<dbReference type="InterPro" id="IPR001663">
    <property type="entry name" value="Rng_hydr_dOase-A"/>
</dbReference>
<dbReference type="Gene3D" id="3.90.380.10">
    <property type="entry name" value="Naphthalene 1,2-dioxygenase Alpha Subunit, Chain A, domain 1"/>
    <property type="match status" value="1"/>
</dbReference>
<keyword evidence="5" id="KW-0408">Iron</keyword>
<dbReference type="GO" id="GO:0016491">
    <property type="term" value="F:oxidoreductase activity"/>
    <property type="evidence" value="ECO:0007669"/>
    <property type="project" value="UniProtKB-KW"/>
</dbReference>
<reference evidence="8 9" key="1">
    <citation type="submission" date="2020-01" db="EMBL/GenBank/DDBJ databases">
        <title>Genome sequencing of strain KACC 21265.</title>
        <authorList>
            <person name="Heo J."/>
            <person name="Kim S.-J."/>
            <person name="Kim J.-S."/>
            <person name="Hong S.-B."/>
            <person name="Kwon S.-W."/>
        </authorList>
    </citation>
    <scope>NUCLEOTIDE SEQUENCE [LARGE SCALE GENOMIC DNA]</scope>
    <source>
        <strain evidence="8 9">KACC 21265</strain>
    </source>
</reference>
<evidence type="ECO:0000313" key="8">
    <source>
        <dbReference type="EMBL" id="QHI97958.1"/>
    </source>
</evidence>
<evidence type="ECO:0000256" key="6">
    <source>
        <dbReference type="ARBA" id="ARBA00023014"/>
    </source>
</evidence>
<keyword evidence="2" id="KW-0001">2Fe-2S</keyword>
<dbReference type="InterPro" id="IPR036922">
    <property type="entry name" value="Rieske_2Fe-2S_sf"/>
</dbReference>
<dbReference type="SUPFAM" id="SSF50022">
    <property type="entry name" value="ISP domain"/>
    <property type="match status" value="1"/>
</dbReference>
<dbReference type="PRINTS" id="PR00090">
    <property type="entry name" value="RNGDIOXGNASE"/>
</dbReference>
<evidence type="ECO:0000313" key="9">
    <source>
        <dbReference type="Proteomes" id="UP000464787"/>
    </source>
</evidence>
<evidence type="ECO:0000259" key="7">
    <source>
        <dbReference type="PROSITE" id="PS51296"/>
    </source>
</evidence>
<dbReference type="EMBL" id="CP047650">
    <property type="protein sequence ID" value="QHI97958.1"/>
    <property type="molecule type" value="Genomic_DNA"/>
</dbReference>
<dbReference type="PANTHER" id="PTHR43756:SF1">
    <property type="entry name" value="3-PHENYLPROPIONATE_CINNAMIC ACID DIOXYGENASE SUBUNIT ALPHA"/>
    <property type="match status" value="1"/>
</dbReference>
<dbReference type="SUPFAM" id="SSF55961">
    <property type="entry name" value="Bet v1-like"/>
    <property type="match status" value="1"/>
</dbReference>
<accession>A0A857J525</accession>
<dbReference type="Gene3D" id="2.102.10.10">
    <property type="entry name" value="Rieske [2Fe-2S] iron-sulphur domain"/>
    <property type="match status" value="1"/>
</dbReference>
<name>A0A857J525_9BURK</name>
<dbReference type="GO" id="GO:0051537">
    <property type="term" value="F:2 iron, 2 sulfur cluster binding"/>
    <property type="evidence" value="ECO:0007669"/>
    <property type="project" value="UniProtKB-KW"/>
</dbReference>
<dbReference type="KEGG" id="xyk:GT347_08100"/>
<evidence type="ECO:0000256" key="2">
    <source>
        <dbReference type="ARBA" id="ARBA00022714"/>
    </source>
</evidence>